<organism evidence="1">
    <name type="scientific">Arundo donax</name>
    <name type="common">Giant reed</name>
    <name type="synonym">Donax arundinaceus</name>
    <dbReference type="NCBI Taxonomy" id="35708"/>
    <lineage>
        <taxon>Eukaryota</taxon>
        <taxon>Viridiplantae</taxon>
        <taxon>Streptophyta</taxon>
        <taxon>Embryophyta</taxon>
        <taxon>Tracheophyta</taxon>
        <taxon>Spermatophyta</taxon>
        <taxon>Magnoliopsida</taxon>
        <taxon>Liliopsida</taxon>
        <taxon>Poales</taxon>
        <taxon>Poaceae</taxon>
        <taxon>PACMAD clade</taxon>
        <taxon>Arundinoideae</taxon>
        <taxon>Arundineae</taxon>
        <taxon>Arundo</taxon>
    </lineage>
</organism>
<protein>
    <submittedName>
        <fullName evidence="1">Uncharacterized protein</fullName>
    </submittedName>
</protein>
<sequence>MVFTIYGTSTYGSPTSTWSRSPWELNLRFAVSPTLLDCEGCISFIRSPMKVHECSLKSLFDNLSNECGLTSISHRKGLQIIETCCCCFCRVLRHLLSGLGPCNFAWGPGPSPCAPHQ</sequence>
<dbReference type="AlphaFoldDB" id="A0A0A9EA93"/>
<dbReference type="EMBL" id="GBRH01201937">
    <property type="protein sequence ID" value="JAD95958.1"/>
    <property type="molecule type" value="Transcribed_RNA"/>
</dbReference>
<reference evidence="1" key="2">
    <citation type="journal article" date="2015" name="Data Brief">
        <title>Shoot transcriptome of the giant reed, Arundo donax.</title>
        <authorList>
            <person name="Barrero R.A."/>
            <person name="Guerrero F.D."/>
            <person name="Moolhuijzen P."/>
            <person name="Goolsby J.A."/>
            <person name="Tidwell J."/>
            <person name="Bellgard S.E."/>
            <person name="Bellgard M.I."/>
        </authorList>
    </citation>
    <scope>NUCLEOTIDE SEQUENCE</scope>
    <source>
        <tissue evidence="1">Shoot tissue taken approximately 20 cm above the soil surface</tissue>
    </source>
</reference>
<evidence type="ECO:0000313" key="1">
    <source>
        <dbReference type="EMBL" id="JAD95958.1"/>
    </source>
</evidence>
<proteinExistence type="predicted"/>
<name>A0A0A9EA93_ARUDO</name>
<accession>A0A0A9EA93</accession>
<reference evidence="1" key="1">
    <citation type="submission" date="2014-09" db="EMBL/GenBank/DDBJ databases">
        <authorList>
            <person name="Magalhaes I.L.F."/>
            <person name="Oliveira U."/>
            <person name="Santos F.R."/>
            <person name="Vidigal T.H.D.A."/>
            <person name="Brescovit A.D."/>
            <person name="Santos A.J."/>
        </authorList>
    </citation>
    <scope>NUCLEOTIDE SEQUENCE</scope>
    <source>
        <tissue evidence="1">Shoot tissue taken approximately 20 cm above the soil surface</tissue>
    </source>
</reference>